<name>A0A1Y2HFG0_9FUNG</name>
<reference evidence="1 2" key="1">
    <citation type="submission" date="2016-07" db="EMBL/GenBank/DDBJ databases">
        <title>Pervasive Adenine N6-methylation of Active Genes in Fungi.</title>
        <authorList>
            <consortium name="DOE Joint Genome Institute"/>
            <person name="Mondo S.J."/>
            <person name="Dannebaum R.O."/>
            <person name="Kuo R.C."/>
            <person name="Labutti K."/>
            <person name="Haridas S."/>
            <person name="Kuo A."/>
            <person name="Salamov A."/>
            <person name="Ahrendt S.R."/>
            <person name="Lipzen A."/>
            <person name="Sullivan W."/>
            <person name="Andreopoulos W.B."/>
            <person name="Clum A."/>
            <person name="Lindquist E."/>
            <person name="Daum C."/>
            <person name="Ramamoorthy G.K."/>
            <person name="Gryganskyi A."/>
            <person name="Culley D."/>
            <person name="Magnuson J.K."/>
            <person name="James T.Y."/>
            <person name="O'Malley M.A."/>
            <person name="Stajich J.E."/>
            <person name="Spatafora J.W."/>
            <person name="Visel A."/>
            <person name="Grigoriev I.V."/>
        </authorList>
    </citation>
    <scope>NUCLEOTIDE SEQUENCE [LARGE SCALE GENOMIC DNA]</scope>
    <source>
        <strain evidence="1 2">PL171</strain>
    </source>
</reference>
<sequence>MPKKPKTAFQHPEQLVGLSTLTFPSSSTHNRRIAPQPTATMTAAHAPLHHPHGRSTILRARTATTHHLPLLASPGTAWRHHSEPPEDVRAGCCPHRGLVRPHWPTRCHGPCAYWDPPPRPPTRVPVCVSFRRSSKSFVQHVRRWQKRHGLPA</sequence>
<organism evidence="1 2">
    <name type="scientific">Catenaria anguillulae PL171</name>
    <dbReference type="NCBI Taxonomy" id="765915"/>
    <lineage>
        <taxon>Eukaryota</taxon>
        <taxon>Fungi</taxon>
        <taxon>Fungi incertae sedis</taxon>
        <taxon>Blastocladiomycota</taxon>
        <taxon>Blastocladiomycetes</taxon>
        <taxon>Blastocladiales</taxon>
        <taxon>Catenariaceae</taxon>
        <taxon>Catenaria</taxon>
    </lineage>
</organism>
<accession>A0A1Y2HFG0</accession>
<proteinExistence type="predicted"/>
<dbReference type="AlphaFoldDB" id="A0A1Y2HFG0"/>
<evidence type="ECO:0000313" key="1">
    <source>
        <dbReference type="EMBL" id="ORZ33330.1"/>
    </source>
</evidence>
<keyword evidence="2" id="KW-1185">Reference proteome</keyword>
<gene>
    <name evidence="1" type="ORF">BCR44DRAFT_1200852</name>
</gene>
<dbReference type="Proteomes" id="UP000193411">
    <property type="component" value="Unassembled WGS sequence"/>
</dbReference>
<protein>
    <submittedName>
        <fullName evidence="1">Uncharacterized protein</fullName>
    </submittedName>
</protein>
<comment type="caution">
    <text evidence="1">The sequence shown here is derived from an EMBL/GenBank/DDBJ whole genome shotgun (WGS) entry which is preliminary data.</text>
</comment>
<dbReference type="EMBL" id="MCFL01000036">
    <property type="protein sequence ID" value="ORZ33330.1"/>
    <property type="molecule type" value="Genomic_DNA"/>
</dbReference>
<evidence type="ECO:0000313" key="2">
    <source>
        <dbReference type="Proteomes" id="UP000193411"/>
    </source>
</evidence>